<dbReference type="PROSITE" id="PS50181">
    <property type="entry name" value="FBOX"/>
    <property type="match status" value="1"/>
</dbReference>
<dbReference type="Proteomes" id="UP000095282">
    <property type="component" value="Unplaced"/>
</dbReference>
<dbReference type="InterPro" id="IPR001810">
    <property type="entry name" value="F-box_dom"/>
</dbReference>
<keyword evidence="2" id="KW-1185">Reference proteome</keyword>
<dbReference type="InterPro" id="IPR041426">
    <property type="entry name" value="Mos1_HTH"/>
</dbReference>
<protein>
    <submittedName>
        <fullName evidence="3">F-box domain-containing protein</fullName>
    </submittedName>
</protein>
<name>A0A1I7UI84_9PELO</name>
<evidence type="ECO:0000313" key="3">
    <source>
        <dbReference type="WBParaSite" id="Csp11.Scaffold629.g9590.t1"/>
    </source>
</evidence>
<feature type="domain" description="F-box" evidence="1">
    <location>
        <begin position="118"/>
        <end position="172"/>
    </location>
</feature>
<dbReference type="AlphaFoldDB" id="A0A1I7UI84"/>
<evidence type="ECO:0000259" key="1">
    <source>
        <dbReference type="PROSITE" id="PS50181"/>
    </source>
</evidence>
<dbReference type="Pfam" id="PF00646">
    <property type="entry name" value="F-box"/>
    <property type="match status" value="1"/>
</dbReference>
<dbReference type="CDD" id="cd22150">
    <property type="entry name" value="F-box_CeFBXA-like"/>
    <property type="match status" value="1"/>
</dbReference>
<evidence type="ECO:0000313" key="2">
    <source>
        <dbReference type="Proteomes" id="UP000095282"/>
    </source>
</evidence>
<accession>A0A1I7UI84</accession>
<proteinExistence type="predicted"/>
<dbReference type="SUPFAM" id="SSF81383">
    <property type="entry name" value="F-box domain"/>
    <property type="match status" value="1"/>
</dbReference>
<dbReference type="WBParaSite" id="Csp11.Scaffold629.g9590.t1">
    <property type="protein sequence ID" value="Csp11.Scaffold629.g9590.t1"/>
    <property type="gene ID" value="Csp11.Scaffold629.g9590"/>
</dbReference>
<reference evidence="3" key="1">
    <citation type="submission" date="2016-11" db="UniProtKB">
        <authorList>
            <consortium name="WormBaseParasite"/>
        </authorList>
    </citation>
    <scope>IDENTIFICATION</scope>
</reference>
<sequence>MSKFIENHPSAIEVWLLYEGKKEKNGLYKRLCNLIGENGISKEDFKKLYKESKKKMRELVVNDPSNLRLCILSEVKNKKLMIESAFSITKMIGTQNIDCQDFEFWFNRFSSGNHDLDQKTFSDLPIEVLGNIVEKLDFLSQMKLRSVSHGLRNIVDQLFIQSGNLKLFWISVEDKPSESEIVETLGLSEYYFDEEEEYFFRRIDIPGSNDYVEVGLHESMIDFFKKLMNLIEENC</sequence>
<dbReference type="InterPro" id="IPR036047">
    <property type="entry name" value="F-box-like_dom_sf"/>
</dbReference>
<dbReference type="Pfam" id="PF17906">
    <property type="entry name" value="HTH_48"/>
    <property type="match status" value="1"/>
</dbReference>
<dbReference type="SMART" id="SM00256">
    <property type="entry name" value="FBOX"/>
    <property type="match status" value="1"/>
</dbReference>
<organism evidence="2 3">
    <name type="scientific">Caenorhabditis tropicalis</name>
    <dbReference type="NCBI Taxonomy" id="1561998"/>
    <lineage>
        <taxon>Eukaryota</taxon>
        <taxon>Metazoa</taxon>
        <taxon>Ecdysozoa</taxon>
        <taxon>Nematoda</taxon>
        <taxon>Chromadorea</taxon>
        <taxon>Rhabditida</taxon>
        <taxon>Rhabditina</taxon>
        <taxon>Rhabditomorpha</taxon>
        <taxon>Rhabditoidea</taxon>
        <taxon>Rhabditidae</taxon>
        <taxon>Peloderinae</taxon>
        <taxon>Caenorhabditis</taxon>
    </lineage>
</organism>